<gene>
    <name evidence="2" type="ORF">N7G274_006797</name>
</gene>
<feature type="region of interest" description="Disordered" evidence="1">
    <location>
        <begin position="124"/>
        <end position="171"/>
    </location>
</feature>
<organism evidence="2 3">
    <name type="scientific">Stereocaulon virgatum</name>
    <dbReference type="NCBI Taxonomy" id="373712"/>
    <lineage>
        <taxon>Eukaryota</taxon>
        <taxon>Fungi</taxon>
        <taxon>Dikarya</taxon>
        <taxon>Ascomycota</taxon>
        <taxon>Pezizomycotina</taxon>
        <taxon>Lecanoromycetes</taxon>
        <taxon>OSLEUM clade</taxon>
        <taxon>Lecanoromycetidae</taxon>
        <taxon>Lecanorales</taxon>
        <taxon>Lecanorineae</taxon>
        <taxon>Stereocaulaceae</taxon>
        <taxon>Stereocaulon</taxon>
    </lineage>
</organism>
<name>A0ABR4A6G6_9LECA</name>
<keyword evidence="3" id="KW-1185">Reference proteome</keyword>
<feature type="region of interest" description="Disordered" evidence="1">
    <location>
        <begin position="1"/>
        <end position="22"/>
    </location>
</feature>
<evidence type="ECO:0000313" key="3">
    <source>
        <dbReference type="Proteomes" id="UP001590950"/>
    </source>
</evidence>
<comment type="caution">
    <text evidence="2">The sequence shown here is derived from an EMBL/GenBank/DDBJ whole genome shotgun (WGS) entry which is preliminary data.</text>
</comment>
<feature type="compositionally biased region" description="Polar residues" evidence="1">
    <location>
        <begin position="63"/>
        <end position="82"/>
    </location>
</feature>
<evidence type="ECO:0000313" key="2">
    <source>
        <dbReference type="EMBL" id="KAL2040354.1"/>
    </source>
</evidence>
<feature type="region of interest" description="Disordered" evidence="1">
    <location>
        <begin position="49"/>
        <end position="100"/>
    </location>
</feature>
<protein>
    <submittedName>
        <fullName evidence="2">Uncharacterized protein</fullName>
    </submittedName>
</protein>
<dbReference type="Proteomes" id="UP001590950">
    <property type="component" value="Unassembled WGS sequence"/>
</dbReference>
<evidence type="ECO:0000256" key="1">
    <source>
        <dbReference type="SAM" id="MobiDB-lite"/>
    </source>
</evidence>
<feature type="region of interest" description="Disordered" evidence="1">
    <location>
        <begin position="836"/>
        <end position="856"/>
    </location>
</feature>
<dbReference type="EMBL" id="JBEFKJ010000021">
    <property type="protein sequence ID" value="KAL2040354.1"/>
    <property type="molecule type" value="Genomic_DNA"/>
</dbReference>
<reference evidence="2 3" key="1">
    <citation type="submission" date="2024-09" db="EMBL/GenBank/DDBJ databases">
        <title>Rethinking Asexuality: The Enigmatic Case of Functional Sexual Genes in Lepraria (Stereocaulaceae).</title>
        <authorList>
            <person name="Doellman M."/>
            <person name="Sun Y."/>
            <person name="Barcenas-Pena A."/>
            <person name="Lumbsch H.T."/>
            <person name="Grewe F."/>
        </authorList>
    </citation>
    <scope>NUCLEOTIDE SEQUENCE [LARGE SCALE GENOMIC DNA]</scope>
    <source>
        <strain evidence="2 3">Mercado 3170</strain>
    </source>
</reference>
<accession>A0ABR4A6G6</accession>
<sequence length="965" mass="107362">MATTTAETEIATPNADTCKPPLSRIYKVDVPSNKNRIWTRVSRVRQLLSPSKAPSYHPAPARPSSSFVNRTQNPTESSQSICEAQDPTRDSGYASYDPSAESARPWGSVSALAFSCELGANGDFQQDVASDDRSTSTVTGARVSRADTENAENGGGVSTTCSPGTSGGPVNGRALSTTASLNVGTFGSTNGLVQVAFNGRSAEKLSQQHFVDKRLAIPDAVVQIWNEQVKKQLDEDLQYIIGGITAGTDHIFSETHLYMAGIRRGNVLLAEPTIIITCGSKACRRKIDRHLSRLKLHYLDDFGYPISVQYQPAPAYWASSSVMSSVEETQSRVPDFGFSDLHRLWIEHTWSSTACGLKMKFDFTPIRPTRQCYATLGGIVRIDNIIYGMTTAHTFLARLDKEADSSTLKDTDSVSSGYGSQTETMSVADRENPERFPYSGITFKPLWSPKLHYPYAFSFLGRMNGNNGTVVRHAPPSSDWALFKVPYSCVLPNMNALSELQSIIPETELVYGDVSILCGADAHYNGLLTQTYTSLYMGTTTIEVREVLLNVPLVVGASGAWVVRGAKVCGYVIAVTSKKLSCFMVPMERAFKDIESVFGKPVTLGYSPRKEESIVEHSQASMQPLVDSVSLKTMPMPLYTSEHPDEMRIHLDLGFTAPGPASSPHDVSTCNMVVLGPRPEEENTTILDYRSTTVDILEMSPKCRRTADLISGVMKKHKYAAVTLTSLHRTLRNLQSTWQRVAINYYDQYSTVLRAHNHPSMQELHRCLVALKEVMNTLNEEFIPFLNFAPHFDDTVGFMRIMRVLWKIRGYQDRIEAYTVATSILSQAVFRRSISSEQTREEAESQPFSSHSNTMREEDLTWEEETRLLWSHLTLMDTNPKLNRLIKAQPSQSNISRYTIVPSKISMTTADAGHPTSTSRDADVLYQPFSFEDLLFASEVYMRNKIRPDVSIRYRPIRHGRAIEA</sequence>
<feature type="compositionally biased region" description="Low complexity" evidence="1">
    <location>
        <begin position="1"/>
        <end position="12"/>
    </location>
</feature>
<proteinExistence type="predicted"/>